<dbReference type="OrthoDB" id="9802114at2"/>
<evidence type="ECO:0000313" key="5">
    <source>
        <dbReference type="Proteomes" id="UP000228945"/>
    </source>
</evidence>
<proteinExistence type="predicted"/>
<dbReference type="SUPFAM" id="SSF54631">
    <property type="entry name" value="CBS-domain pair"/>
    <property type="match status" value="1"/>
</dbReference>
<evidence type="ECO:0000259" key="3">
    <source>
        <dbReference type="PROSITE" id="PS51371"/>
    </source>
</evidence>
<name>A0A2D2AW27_9CAUL</name>
<keyword evidence="5" id="KW-1185">Reference proteome</keyword>
<dbReference type="InterPro" id="IPR046342">
    <property type="entry name" value="CBS_dom_sf"/>
</dbReference>
<dbReference type="RefSeq" id="WP_099621432.1">
    <property type="nucleotide sequence ID" value="NZ_CP024201.1"/>
</dbReference>
<dbReference type="InterPro" id="IPR051257">
    <property type="entry name" value="Diverse_CBS-Domain"/>
</dbReference>
<feature type="domain" description="CBS" evidence="3">
    <location>
        <begin position="7"/>
        <end position="64"/>
    </location>
</feature>
<keyword evidence="1 2" id="KW-0129">CBS domain</keyword>
<sequence length="140" mass="15094">MKVSDIMTRDVRVAGPDANLRDVAEAMAAIDAGSLPVCDGKKLLGMVTDRDVVVRAVAKGLPPETSVLEVMTKDVEFCFADDGLVEACGQMADRKIRRLPVLDRDHNLVGIVSLGDLARQTEARQSGKALEEISKPGRLH</sequence>
<dbReference type="Gene3D" id="3.10.580.10">
    <property type="entry name" value="CBS-domain"/>
    <property type="match status" value="1"/>
</dbReference>
<dbReference type="Pfam" id="PF00571">
    <property type="entry name" value="CBS"/>
    <property type="match status" value="2"/>
</dbReference>
<dbReference type="PROSITE" id="PS51371">
    <property type="entry name" value="CBS"/>
    <property type="match status" value="2"/>
</dbReference>
<accession>A0A2D2AW27</accession>
<dbReference type="PANTHER" id="PTHR43080">
    <property type="entry name" value="CBS DOMAIN-CONTAINING PROTEIN CBSX3, MITOCHONDRIAL"/>
    <property type="match status" value="1"/>
</dbReference>
<protein>
    <submittedName>
        <fullName evidence="4">Inosine-5-monophosphate dehydrogenase</fullName>
    </submittedName>
</protein>
<evidence type="ECO:0000256" key="2">
    <source>
        <dbReference type="PROSITE-ProRule" id="PRU00703"/>
    </source>
</evidence>
<dbReference type="EMBL" id="CP024201">
    <property type="protein sequence ID" value="ATQ42175.1"/>
    <property type="molecule type" value="Genomic_DNA"/>
</dbReference>
<reference evidence="4 5" key="1">
    <citation type="submission" date="2017-10" db="EMBL/GenBank/DDBJ databases">
        <title>Genome sequence of Caulobacter mirabilis FWC38.</title>
        <authorList>
            <person name="Fiebig A."/>
            <person name="Crosson S."/>
        </authorList>
    </citation>
    <scope>NUCLEOTIDE SEQUENCE [LARGE SCALE GENOMIC DNA]</scope>
    <source>
        <strain evidence="4 5">FWC 38</strain>
    </source>
</reference>
<dbReference type="AlphaFoldDB" id="A0A2D2AW27"/>
<dbReference type="InterPro" id="IPR000644">
    <property type="entry name" value="CBS_dom"/>
</dbReference>
<dbReference type="CDD" id="cd04622">
    <property type="entry name" value="CBS_pair_HRP1_like"/>
    <property type="match status" value="1"/>
</dbReference>
<organism evidence="4 5">
    <name type="scientific">Caulobacter mirabilis</name>
    <dbReference type="NCBI Taxonomy" id="69666"/>
    <lineage>
        <taxon>Bacteria</taxon>
        <taxon>Pseudomonadati</taxon>
        <taxon>Pseudomonadota</taxon>
        <taxon>Alphaproteobacteria</taxon>
        <taxon>Caulobacterales</taxon>
        <taxon>Caulobacteraceae</taxon>
        <taxon>Caulobacter</taxon>
    </lineage>
</organism>
<dbReference type="Proteomes" id="UP000228945">
    <property type="component" value="Chromosome"/>
</dbReference>
<evidence type="ECO:0000256" key="1">
    <source>
        <dbReference type="ARBA" id="ARBA00023122"/>
    </source>
</evidence>
<dbReference type="SMART" id="SM00116">
    <property type="entry name" value="CBS"/>
    <property type="match status" value="2"/>
</dbReference>
<feature type="domain" description="CBS" evidence="3">
    <location>
        <begin position="71"/>
        <end position="130"/>
    </location>
</feature>
<gene>
    <name evidence="4" type="ORF">CSW64_06975</name>
</gene>
<dbReference type="KEGG" id="cmb:CSW64_06975"/>
<evidence type="ECO:0000313" key="4">
    <source>
        <dbReference type="EMBL" id="ATQ42175.1"/>
    </source>
</evidence>
<dbReference type="PANTHER" id="PTHR43080:SF2">
    <property type="entry name" value="CBS DOMAIN-CONTAINING PROTEIN"/>
    <property type="match status" value="1"/>
</dbReference>